<feature type="domain" description="Thiamine pyrophosphate enzyme TPP-binding" evidence="2">
    <location>
        <begin position="66"/>
        <end position="203"/>
    </location>
</feature>
<accession>R4KBT5</accession>
<organism evidence="3 4">
    <name type="scientific">Desulfoscipio gibsoniae DSM 7213</name>
    <dbReference type="NCBI Taxonomy" id="767817"/>
    <lineage>
        <taxon>Bacteria</taxon>
        <taxon>Bacillati</taxon>
        <taxon>Bacillota</taxon>
        <taxon>Clostridia</taxon>
        <taxon>Eubacteriales</taxon>
        <taxon>Desulfallaceae</taxon>
        <taxon>Desulfoscipio</taxon>
    </lineage>
</organism>
<dbReference type="STRING" id="767817.Desgi_1128"/>
<dbReference type="GO" id="GO:0016491">
    <property type="term" value="F:oxidoreductase activity"/>
    <property type="evidence" value="ECO:0007669"/>
    <property type="project" value="UniProtKB-KW"/>
</dbReference>
<gene>
    <name evidence="3" type="ORF">Desgi_1128</name>
</gene>
<dbReference type="EMBL" id="CP003273">
    <property type="protein sequence ID" value="AGL00653.1"/>
    <property type="molecule type" value="Genomic_DNA"/>
</dbReference>
<keyword evidence="4" id="KW-1185">Reference proteome</keyword>
<dbReference type="PANTHER" id="PTHR42897:SF1">
    <property type="entry name" value="2-OXOACID OXIDOREDUCTASE (FERREDOXIN)"/>
    <property type="match status" value="1"/>
</dbReference>
<evidence type="ECO:0000259" key="2">
    <source>
        <dbReference type="Pfam" id="PF02775"/>
    </source>
</evidence>
<reference evidence="3 4" key="1">
    <citation type="submission" date="2012-01" db="EMBL/GenBank/DDBJ databases">
        <title>Complete sequence of Desulfotomaculum gibsoniae DSM 7213.</title>
        <authorList>
            <consortium name="US DOE Joint Genome Institute"/>
            <person name="Lucas S."/>
            <person name="Han J."/>
            <person name="Lapidus A."/>
            <person name="Cheng J.-F."/>
            <person name="Goodwin L."/>
            <person name="Pitluck S."/>
            <person name="Peters L."/>
            <person name="Ovchinnikova G."/>
            <person name="Teshima H."/>
            <person name="Detter J.C."/>
            <person name="Han C."/>
            <person name="Tapia R."/>
            <person name="Land M."/>
            <person name="Hauser L."/>
            <person name="Kyrpides N."/>
            <person name="Ivanova N."/>
            <person name="Pagani I."/>
            <person name="Parshina S."/>
            <person name="Plugge C."/>
            <person name="Muyzer G."/>
            <person name="Kuever J."/>
            <person name="Ivanova A."/>
            <person name="Nazina T."/>
            <person name="Klenk H.-P."/>
            <person name="Brambilla E."/>
            <person name="Spring S."/>
            <person name="Stams A.F."/>
            <person name="Woyke T."/>
        </authorList>
    </citation>
    <scope>NUCLEOTIDE SEQUENCE [LARGE SCALE GENOMIC DNA]</scope>
    <source>
        <strain evidence="3 4">DSM 7213</strain>
    </source>
</reference>
<dbReference type="CDD" id="cd03376">
    <property type="entry name" value="TPP_PFOR_porB_like"/>
    <property type="match status" value="1"/>
</dbReference>
<dbReference type="Pfam" id="PF02775">
    <property type="entry name" value="TPP_enzyme_C"/>
    <property type="match status" value="1"/>
</dbReference>
<evidence type="ECO:0000256" key="1">
    <source>
        <dbReference type="ARBA" id="ARBA00023002"/>
    </source>
</evidence>
<keyword evidence="1" id="KW-0560">Oxidoreductase</keyword>
<dbReference type="GO" id="GO:0030976">
    <property type="term" value="F:thiamine pyrophosphate binding"/>
    <property type="evidence" value="ECO:0007669"/>
    <property type="project" value="InterPro"/>
</dbReference>
<dbReference type="InterPro" id="IPR051479">
    <property type="entry name" value="PorB-like"/>
</dbReference>
<protein>
    <submittedName>
        <fullName evidence="3">2-oxoacid:ferredoxin oxidoreductase, beta subunit</fullName>
    </submittedName>
</protein>
<sequence length="292" mass="31654">MIDVAYTIVEEKIFCSGHHACPGCNAALAFRYITNTLGQNTIAVVPPSCGAIISGPQPLSSMRIPVYQTTLEASAASAAGIKRALKAQGKDHINVVAIAGDGGTYDIGFQSLSSAAERNEDIIYICLDNEGYMNTGAQKSSSTPYLAYTTSTPGGKPTAKKNVAEIMAAHRIPYMATATTGYLDDLVYKVRKAKDIKGMRFIVILVPCLDGWGVADHEGAKISRLAVQTGVFPLYEVENGIKYALNYGSQGIPVSNYITRQKRYRHLSSEQIDEIQQVVNADWENFKVKFNA</sequence>
<dbReference type="InterPro" id="IPR029061">
    <property type="entry name" value="THDP-binding"/>
</dbReference>
<name>R4KBT5_9FIRM</name>
<dbReference type="SUPFAM" id="SSF52518">
    <property type="entry name" value="Thiamin diphosphate-binding fold (THDP-binding)"/>
    <property type="match status" value="1"/>
</dbReference>
<dbReference type="Gene3D" id="3.40.50.970">
    <property type="match status" value="2"/>
</dbReference>
<dbReference type="eggNOG" id="COG1013">
    <property type="taxonomic scope" value="Bacteria"/>
</dbReference>
<dbReference type="Proteomes" id="UP000013520">
    <property type="component" value="Chromosome"/>
</dbReference>
<evidence type="ECO:0000313" key="3">
    <source>
        <dbReference type="EMBL" id="AGL00653.1"/>
    </source>
</evidence>
<evidence type="ECO:0000313" key="4">
    <source>
        <dbReference type="Proteomes" id="UP000013520"/>
    </source>
</evidence>
<proteinExistence type="predicted"/>
<dbReference type="KEGG" id="dgi:Desgi_1128"/>
<dbReference type="PANTHER" id="PTHR42897">
    <property type="entry name" value="PYRUVATE SYNTHASE SUBUNIT PORB"/>
    <property type="match status" value="1"/>
</dbReference>
<dbReference type="HOGENOM" id="CLU_058423_0_0_9"/>
<dbReference type="InterPro" id="IPR011766">
    <property type="entry name" value="TPP_enzyme_TPP-bd"/>
</dbReference>
<dbReference type="AlphaFoldDB" id="R4KBT5"/>